<dbReference type="GO" id="GO:0016020">
    <property type="term" value="C:membrane"/>
    <property type="evidence" value="ECO:0007669"/>
    <property type="project" value="UniProtKB-SubCell"/>
</dbReference>
<dbReference type="Pfam" id="PF10242">
    <property type="entry name" value="L_HMGIC_fpl"/>
    <property type="match status" value="1"/>
</dbReference>
<reference evidence="6" key="2">
    <citation type="submission" date="2025-08" db="UniProtKB">
        <authorList>
            <consortium name="Ensembl"/>
        </authorList>
    </citation>
    <scope>IDENTIFICATION</scope>
</reference>
<feature type="transmembrane region" description="Helical" evidence="5">
    <location>
        <begin position="168"/>
        <end position="190"/>
    </location>
</feature>
<keyword evidence="4 5" id="KW-0472">Membrane</keyword>
<feature type="transmembrane region" description="Helical" evidence="5">
    <location>
        <begin position="86"/>
        <end position="107"/>
    </location>
</feature>
<feature type="transmembrane region" description="Helical" evidence="5">
    <location>
        <begin position="119"/>
        <end position="141"/>
    </location>
</feature>
<dbReference type="AlphaFoldDB" id="A0AAY4BQK9"/>
<name>A0AAY4BQK9_9TELE</name>
<accession>A0AAY4BQK9</accession>
<protein>
    <recommendedName>
        <fullName evidence="8">Lipoma HMGIC fusion partner-like 2 protein</fullName>
    </recommendedName>
</protein>
<organism evidence="6 7">
    <name type="scientific">Denticeps clupeoides</name>
    <name type="common">denticle herring</name>
    <dbReference type="NCBI Taxonomy" id="299321"/>
    <lineage>
        <taxon>Eukaryota</taxon>
        <taxon>Metazoa</taxon>
        <taxon>Chordata</taxon>
        <taxon>Craniata</taxon>
        <taxon>Vertebrata</taxon>
        <taxon>Euteleostomi</taxon>
        <taxon>Actinopterygii</taxon>
        <taxon>Neopterygii</taxon>
        <taxon>Teleostei</taxon>
        <taxon>Clupei</taxon>
        <taxon>Clupeiformes</taxon>
        <taxon>Denticipitoidei</taxon>
        <taxon>Denticipitidae</taxon>
        <taxon>Denticeps</taxon>
    </lineage>
</organism>
<evidence type="ECO:0000256" key="1">
    <source>
        <dbReference type="ARBA" id="ARBA00004141"/>
    </source>
</evidence>
<dbReference type="Gene3D" id="1.20.140.150">
    <property type="match status" value="1"/>
</dbReference>
<dbReference type="PANTHER" id="PTHR12489">
    <property type="entry name" value="LIPOMA HMGIC FUSION PARTNER-LIKE PROTEIN"/>
    <property type="match status" value="1"/>
</dbReference>
<dbReference type="Ensembl" id="ENSDCDT00010026797.1">
    <property type="protein sequence ID" value="ENSDCDP00010022436.1"/>
    <property type="gene ID" value="ENSDCDG00010013256.1"/>
</dbReference>
<evidence type="ECO:0000256" key="2">
    <source>
        <dbReference type="ARBA" id="ARBA00022692"/>
    </source>
</evidence>
<evidence type="ECO:0000256" key="5">
    <source>
        <dbReference type="SAM" id="Phobius"/>
    </source>
</evidence>
<dbReference type="InterPro" id="IPR019372">
    <property type="entry name" value="LHFPL"/>
</dbReference>
<comment type="subcellular location">
    <subcellularLocation>
        <location evidence="1">Membrane</location>
        <topology evidence="1">Multi-pass membrane protein</topology>
    </subcellularLocation>
</comment>
<evidence type="ECO:0008006" key="8">
    <source>
        <dbReference type="Google" id="ProtNLM"/>
    </source>
</evidence>
<evidence type="ECO:0000313" key="6">
    <source>
        <dbReference type="Ensembl" id="ENSDCDP00010022436.1"/>
    </source>
</evidence>
<gene>
    <name evidence="6" type="primary">LHFPL2</name>
</gene>
<dbReference type="GeneTree" id="ENSGT00990000203589"/>
<reference evidence="6 7" key="1">
    <citation type="submission" date="2020-06" db="EMBL/GenBank/DDBJ databases">
        <authorList>
            <consortium name="Wellcome Sanger Institute Data Sharing"/>
        </authorList>
    </citation>
    <scope>NUCLEOTIDE SEQUENCE [LARGE SCALE GENOMIC DNA]</scope>
</reference>
<evidence type="ECO:0000256" key="3">
    <source>
        <dbReference type="ARBA" id="ARBA00022989"/>
    </source>
</evidence>
<keyword evidence="3 5" id="KW-1133">Transmembrane helix</keyword>
<evidence type="ECO:0000313" key="7">
    <source>
        <dbReference type="Proteomes" id="UP000694580"/>
    </source>
</evidence>
<keyword evidence="7" id="KW-1185">Reference proteome</keyword>
<proteinExistence type="predicted"/>
<keyword evidence="2 5" id="KW-0812">Transmembrane</keyword>
<evidence type="ECO:0000256" key="4">
    <source>
        <dbReference type="ARBA" id="ARBA00023136"/>
    </source>
</evidence>
<sequence>MCKVIVTCRSMLWTLLSIVVAFAELVAFMDSEWLVGPSISPSPNSSISYQPTLGLYGRCRLIQQRSAQCGPYAENFGEIASNFWKVTAIFLAVGLLILVVVALLAVFSLCFQSIMGKSLFNVCGLVQAIAGFFLLLGLVFYPVGWGCEKVKQYCGEQASPFRNGDCSLGWAFFTAVGGLVLTFFCAVFSAQAEKATSSDKVQDEIEEGRSLICAL</sequence>
<dbReference type="PANTHER" id="PTHR12489:SF19">
    <property type="entry name" value="LHFPL TETRASPAN SUBFAMILY MEMBER 2 PROTEIN"/>
    <property type="match status" value="1"/>
</dbReference>
<feature type="transmembrane region" description="Helical" evidence="5">
    <location>
        <begin position="12"/>
        <end position="29"/>
    </location>
</feature>
<dbReference type="Proteomes" id="UP000694580">
    <property type="component" value="Chromosome 11"/>
</dbReference>
<reference evidence="6" key="3">
    <citation type="submission" date="2025-09" db="UniProtKB">
        <authorList>
            <consortium name="Ensembl"/>
        </authorList>
    </citation>
    <scope>IDENTIFICATION</scope>
</reference>